<evidence type="ECO:0000313" key="2">
    <source>
        <dbReference type="EMBL" id="QHF15293.1"/>
    </source>
</evidence>
<sequence length="260" mass="29678">MSTGDQLNTTYLDTPSFVHTPVPKLTLSIVSHGQAELVRPLLLELAALPHRDFEIILTLNIPEDERPYAVDGLSLTVIRNNVRKGFGANHNAAFRASQAPYFAVVNPDVRLGQTDPTALLEGFTDSRTAVCAPLVTNSLGEVEDSARRFPTWRSLTQKALGRHPRVEYVIGDMPLEVDWVAGMFAVFRREAYLDVDGFDDRRYFMYYEDVDVCYRLHQRHWAVLLVPSIRVIHDAQRASRRNARHMRWHATSVFRFLTGW</sequence>
<dbReference type="Pfam" id="PF00535">
    <property type="entry name" value="Glycos_transf_2"/>
    <property type="match status" value="1"/>
</dbReference>
<feature type="domain" description="Glycosyltransferase 2-like" evidence="1">
    <location>
        <begin position="29"/>
        <end position="157"/>
    </location>
</feature>
<organism evidence="2 3">
    <name type="scientific">Pandoraea fibrosis</name>
    <dbReference type="NCBI Taxonomy" id="1891094"/>
    <lineage>
        <taxon>Bacteria</taxon>
        <taxon>Pseudomonadati</taxon>
        <taxon>Pseudomonadota</taxon>
        <taxon>Betaproteobacteria</taxon>
        <taxon>Burkholderiales</taxon>
        <taxon>Burkholderiaceae</taxon>
        <taxon>Pandoraea</taxon>
    </lineage>
</organism>
<keyword evidence="3" id="KW-1185">Reference proteome</keyword>
<dbReference type="InterPro" id="IPR029044">
    <property type="entry name" value="Nucleotide-diphossugar_trans"/>
</dbReference>
<accession>A0ABX6HWJ5</accession>
<protein>
    <submittedName>
        <fullName evidence="2">Glycosyltransferase</fullName>
    </submittedName>
</protein>
<reference evidence="2 3" key="1">
    <citation type="journal article" date="2015" name="Genome Announc.">
        <title>Genome Sequences of Two Pandoraea pnomenusa Isolates Recovered 11 Months Apart from a Cystic Fibrosis Patient.</title>
        <authorList>
            <person name="Ee R."/>
            <person name="Ambrose M."/>
            <person name="Lazenby J."/>
            <person name="Williams P."/>
            <person name="Chan K.G."/>
            <person name="Roddam L."/>
        </authorList>
    </citation>
    <scope>NUCLEOTIDE SEQUENCE [LARGE SCALE GENOMIC DNA]</scope>
    <source>
        <strain evidence="2 3">6399</strain>
    </source>
</reference>
<dbReference type="PANTHER" id="PTHR43179:SF7">
    <property type="entry name" value="RHAMNOSYLTRANSFERASE WBBL"/>
    <property type="match status" value="1"/>
</dbReference>
<dbReference type="Gene3D" id="3.90.550.10">
    <property type="entry name" value="Spore Coat Polysaccharide Biosynthesis Protein SpsA, Chain A"/>
    <property type="match status" value="1"/>
</dbReference>
<dbReference type="RefSeq" id="WP_052240846.1">
    <property type="nucleotide sequence ID" value="NZ_CP047385.1"/>
</dbReference>
<dbReference type="SUPFAM" id="SSF53448">
    <property type="entry name" value="Nucleotide-diphospho-sugar transferases"/>
    <property type="match status" value="1"/>
</dbReference>
<evidence type="ECO:0000259" key="1">
    <source>
        <dbReference type="Pfam" id="PF00535"/>
    </source>
</evidence>
<evidence type="ECO:0000313" key="3">
    <source>
        <dbReference type="Proteomes" id="UP000035080"/>
    </source>
</evidence>
<dbReference type="PANTHER" id="PTHR43179">
    <property type="entry name" value="RHAMNOSYLTRANSFERASE WBBL"/>
    <property type="match status" value="1"/>
</dbReference>
<dbReference type="InterPro" id="IPR001173">
    <property type="entry name" value="Glyco_trans_2-like"/>
</dbReference>
<proteinExistence type="predicted"/>
<dbReference type="EMBL" id="CP047385">
    <property type="protein sequence ID" value="QHF15293.1"/>
    <property type="molecule type" value="Genomic_DNA"/>
</dbReference>
<gene>
    <name evidence="2" type="ORF">PI93_023580</name>
</gene>
<dbReference type="Proteomes" id="UP000035080">
    <property type="component" value="Chromosome"/>
</dbReference>
<name>A0ABX6HWJ5_9BURK</name>